<keyword evidence="4" id="KW-1185">Reference proteome</keyword>
<evidence type="ECO:0008006" key="5">
    <source>
        <dbReference type="Google" id="ProtNLM"/>
    </source>
</evidence>
<reference evidence="4" key="1">
    <citation type="submission" date="2017-06" db="EMBL/GenBank/DDBJ databases">
        <authorList>
            <person name="Varghese N."/>
            <person name="Submissions S."/>
        </authorList>
    </citation>
    <scope>NUCLEOTIDE SEQUENCE [LARGE SCALE GENOMIC DNA]</scope>
    <source>
        <strain evidence="4">JAD2</strain>
    </source>
</reference>
<proteinExistence type="predicted"/>
<feature type="signal peptide" evidence="2">
    <location>
        <begin position="1"/>
        <end position="23"/>
    </location>
</feature>
<evidence type="ECO:0000313" key="4">
    <source>
        <dbReference type="Proteomes" id="UP000197025"/>
    </source>
</evidence>
<feature type="chain" id="PRO_5012939624" description="WD40-like Beta Propeller Repeat" evidence="2">
    <location>
        <begin position="24"/>
        <end position="386"/>
    </location>
</feature>
<dbReference type="RefSeq" id="WP_088570318.1">
    <property type="nucleotide sequence ID" value="NZ_FYEK01000008.1"/>
</dbReference>
<name>A0A212QL63_9CHLR</name>
<feature type="compositionally biased region" description="Low complexity" evidence="1">
    <location>
        <begin position="33"/>
        <end position="54"/>
    </location>
</feature>
<keyword evidence="2" id="KW-0732">Signal</keyword>
<accession>A0A212QL63</accession>
<evidence type="ECO:0000256" key="2">
    <source>
        <dbReference type="SAM" id="SignalP"/>
    </source>
</evidence>
<evidence type="ECO:0000313" key="3">
    <source>
        <dbReference type="EMBL" id="SNB60130.1"/>
    </source>
</evidence>
<feature type="region of interest" description="Disordered" evidence="1">
    <location>
        <begin position="22"/>
        <end position="54"/>
    </location>
</feature>
<dbReference type="AlphaFoldDB" id="A0A212QL63"/>
<dbReference type="EMBL" id="FYEK01000008">
    <property type="protein sequence ID" value="SNB60130.1"/>
    <property type="molecule type" value="Genomic_DNA"/>
</dbReference>
<dbReference type="Proteomes" id="UP000197025">
    <property type="component" value="Unassembled WGS sequence"/>
</dbReference>
<dbReference type="PROSITE" id="PS51257">
    <property type="entry name" value="PROKAR_LIPOPROTEIN"/>
    <property type="match status" value="1"/>
</dbReference>
<sequence length="386" mass="41955">MSGRWKAVGLVVGLLLGACGAPAEPSPGPRPGATAPVEEAAASPSPAPTRTRLPTLTPASMAFRPQSLPGGFRTGDQWLAVRVVREFAKERTAYTADTYAIWFTDGQRWLGPVPEVGLYITRLERAFWRRAGSGWELCARVAVQPTLGAREAPMIFCTPAPPGAGPKEASSVSLEASPCPDGRSLCVTQSDGTVRALPLPEDLFRPDPSQKVEEISPLEVGDEEVQMKIRYRITEKGGFIETRIWKPVCGTQGRWVVVDFAVYRHPWAEDGAAGGGLEHSELYIADLSAETVRPLSAIEARGQLVDAFRAEGRIPFVRGDERFSMPNHLLPYVEGGCSPDGSFLLFGTEADESGMLGFPLSWVARLEDRVIYPLPGDQARWVERSP</sequence>
<organism evidence="3 4">
    <name type="scientific">Thermoflexus hugenholtzii JAD2</name>
    <dbReference type="NCBI Taxonomy" id="877466"/>
    <lineage>
        <taxon>Bacteria</taxon>
        <taxon>Bacillati</taxon>
        <taxon>Chloroflexota</taxon>
        <taxon>Thermoflexia</taxon>
        <taxon>Thermoflexales</taxon>
        <taxon>Thermoflexaceae</taxon>
        <taxon>Thermoflexus</taxon>
    </lineage>
</organism>
<protein>
    <recommendedName>
        <fullName evidence="5">WD40-like Beta Propeller Repeat</fullName>
    </recommendedName>
</protein>
<evidence type="ECO:0000256" key="1">
    <source>
        <dbReference type="SAM" id="MobiDB-lite"/>
    </source>
</evidence>
<dbReference type="InParanoid" id="A0A212QL63"/>
<gene>
    <name evidence="3" type="ORF">SAMN02746019_00003130</name>
</gene>